<accession>A0ACB9UDJ2</accession>
<proteinExistence type="predicted"/>
<sequence length="142" mass="15810">MDEPRPGKTTFVIMVSPLPVTKIHPLDVQGKFYPAKDEIQPAATAPLIYISPPLVPCHLTSLLSDKRLVRSSSAWRRPQRPSVAEIFQFFVFTDRRKIRWSFVTGVESEQRAEGRAGHGGGAGLTGRGSQDRLLSLNRRSTL</sequence>
<protein>
    <submittedName>
        <fullName evidence="1">Uncharacterized protein</fullName>
    </submittedName>
</protein>
<comment type="caution">
    <text evidence="1">The sequence shown here is derived from an EMBL/GenBank/DDBJ whole genome shotgun (WGS) entry which is preliminary data.</text>
</comment>
<dbReference type="EMBL" id="CM043043">
    <property type="protein sequence ID" value="KAI4566099.1"/>
    <property type="molecule type" value="Genomic_DNA"/>
</dbReference>
<evidence type="ECO:0000313" key="1">
    <source>
        <dbReference type="EMBL" id="KAI4566099.1"/>
    </source>
</evidence>
<dbReference type="Proteomes" id="UP001057279">
    <property type="component" value="Linkage Group LG18"/>
</dbReference>
<organism evidence="1 2">
    <name type="scientific">Ovis ammon polii x Ovis aries</name>
    <dbReference type="NCBI Taxonomy" id="2918886"/>
    <lineage>
        <taxon>Eukaryota</taxon>
        <taxon>Metazoa</taxon>
        <taxon>Chordata</taxon>
        <taxon>Craniata</taxon>
        <taxon>Vertebrata</taxon>
        <taxon>Euteleostomi</taxon>
        <taxon>Mammalia</taxon>
        <taxon>Eutheria</taxon>
        <taxon>Laurasiatheria</taxon>
        <taxon>Artiodactyla</taxon>
        <taxon>Ruminantia</taxon>
        <taxon>Pecora</taxon>
        <taxon>Bovidae</taxon>
        <taxon>Caprinae</taxon>
        <taxon>Ovis</taxon>
    </lineage>
</organism>
<keyword evidence="2" id="KW-1185">Reference proteome</keyword>
<reference evidence="1" key="1">
    <citation type="submission" date="2022-03" db="EMBL/GenBank/DDBJ databases">
        <title>Genomic analyses of argali, domestic sheep and their hybrids provide insights into chromosomal evolution, heterosis and genetic basis of agronomic traits.</title>
        <authorList>
            <person name="Li M."/>
        </authorList>
    </citation>
    <scope>NUCLEOTIDE SEQUENCE</scope>
    <source>
        <strain evidence="1">F1 hybrid</strain>
    </source>
</reference>
<name>A0ACB9UDJ2_9CETA</name>
<evidence type="ECO:0000313" key="2">
    <source>
        <dbReference type="Proteomes" id="UP001057279"/>
    </source>
</evidence>
<gene>
    <name evidence="1" type="ORF">MJG53_014776</name>
</gene>